<name>A0A165NME1_EXIGL</name>
<feature type="compositionally biased region" description="Basic and acidic residues" evidence="1">
    <location>
        <begin position="77"/>
        <end position="86"/>
    </location>
</feature>
<dbReference type="AlphaFoldDB" id="A0A165NME1"/>
<keyword evidence="3" id="KW-1185">Reference proteome</keyword>
<gene>
    <name evidence="2" type="ORF">EXIGLDRAFT_694333</name>
</gene>
<dbReference type="EMBL" id="KV425897">
    <property type="protein sequence ID" value="KZW00949.1"/>
    <property type="molecule type" value="Genomic_DNA"/>
</dbReference>
<proteinExistence type="predicted"/>
<sequence>MFLVVSACAAYRFRARQLRAWVREHNQRLRVGISLFASAATMFETGERGAEHIGRVEVLVPQDFESEGGEGLGGRGLGDRGGHVSKVEGTGESWEKCKTSGIEDFRIASQSSTQHPRLRQNEARQPGTTTTVLHFSPAYERGAQFQFARRREARQ</sequence>
<feature type="region of interest" description="Disordered" evidence="1">
    <location>
        <begin position="65"/>
        <end position="93"/>
    </location>
</feature>
<dbReference type="InParanoid" id="A0A165NME1"/>
<evidence type="ECO:0000313" key="3">
    <source>
        <dbReference type="Proteomes" id="UP000077266"/>
    </source>
</evidence>
<evidence type="ECO:0000256" key="1">
    <source>
        <dbReference type="SAM" id="MobiDB-lite"/>
    </source>
</evidence>
<feature type="region of interest" description="Disordered" evidence="1">
    <location>
        <begin position="108"/>
        <end position="129"/>
    </location>
</feature>
<reference evidence="2 3" key="1">
    <citation type="journal article" date="2016" name="Mol. Biol. Evol.">
        <title>Comparative Genomics of Early-Diverging Mushroom-Forming Fungi Provides Insights into the Origins of Lignocellulose Decay Capabilities.</title>
        <authorList>
            <person name="Nagy L.G."/>
            <person name="Riley R."/>
            <person name="Tritt A."/>
            <person name="Adam C."/>
            <person name="Daum C."/>
            <person name="Floudas D."/>
            <person name="Sun H."/>
            <person name="Yadav J.S."/>
            <person name="Pangilinan J."/>
            <person name="Larsson K.H."/>
            <person name="Matsuura K."/>
            <person name="Barry K."/>
            <person name="Labutti K."/>
            <person name="Kuo R."/>
            <person name="Ohm R.A."/>
            <person name="Bhattacharya S.S."/>
            <person name="Shirouzu T."/>
            <person name="Yoshinaga Y."/>
            <person name="Martin F.M."/>
            <person name="Grigoriev I.V."/>
            <person name="Hibbett D.S."/>
        </authorList>
    </citation>
    <scope>NUCLEOTIDE SEQUENCE [LARGE SCALE GENOMIC DNA]</scope>
    <source>
        <strain evidence="2 3">HHB12029</strain>
    </source>
</reference>
<evidence type="ECO:0000313" key="2">
    <source>
        <dbReference type="EMBL" id="KZW00949.1"/>
    </source>
</evidence>
<accession>A0A165NME1</accession>
<protein>
    <submittedName>
        <fullName evidence="2">Uncharacterized protein</fullName>
    </submittedName>
</protein>
<dbReference type="Proteomes" id="UP000077266">
    <property type="component" value="Unassembled WGS sequence"/>
</dbReference>
<organism evidence="2 3">
    <name type="scientific">Exidia glandulosa HHB12029</name>
    <dbReference type="NCBI Taxonomy" id="1314781"/>
    <lineage>
        <taxon>Eukaryota</taxon>
        <taxon>Fungi</taxon>
        <taxon>Dikarya</taxon>
        <taxon>Basidiomycota</taxon>
        <taxon>Agaricomycotina</taxon>
        <taxon>Agaricomycetes</taxon>
        <taxon>Auriculariales</taxon>
        <taxon>Exidiaceae</taxon>
        <taxon>Exidia</taxon>
    </lineage>
</organism>